<protein>
    <submittedName>
        <fullName evidence="11">Poly(A) polymerase</fullName>
    </submittedName>
</protein>
<dbReference type="PROSITE" id="PS51257">
    <property type="entry name" value="PROKAR_LIPOPROTEIN"/>
    <property type="match status" value="1"/>
</dbReference>
<dbReference type="STRING" id="313368.SAMN04488012_102139"/>
<evidence type="ECO:0000256" key="1">
    <source>
        <dbReference type="ARBA" id="ARBA00001946"/>
    </source>
</evidence>
<evidence type="ECO:0000256" key="8">
    <source>
        <dbReference type="RuleBase" id="RU003953"/>
    </source>
</evidence>
<evidence type="ECO:0000256" key="6">
    <source>
        <dbReference type="ARBA" id="ARBA00022741"/>
    </source>
</evidence>
<dbReference type="InterPro" id="IPR050264">
    <property type="entry name" value="Bact_CCA-adding_enz_type3_sf"/>
</dbReference>
<evidence type="ECO:0000256" key="2">
    <source>
        <dbReference type="ARBA" id="ARBA00022679"/>
    </source>
</evidence>
<dbReference type="GO" id="GO:0016779">
    <property type="term" value="F:nucleotidyltransferase activity"/>
    <property type="evidence" value="ECO:0007669"/>
    <property type="project" value="UniProtKB-KW"/>
</dbReference>
<accession>A0A1M6CSE7</accession>
<dbReference type="Gene3D" id="3.30.460.10">
    <property type="entry name" value="Beta Polymerase, domain 2"/>
    <property type="match status" value="1"/>
</dbReference>
<dbReference type="Gene3D" id="1.10.3090.10">
    <property type="entry name" value="cca-adding enzyme, domain 2"/>
    <property type="match status" value="1"/>
</dbReference>
<keyword evidence="5" id="KW-0479">Metal-binding</keyword>
<keyword evidence="2 8" id="KW-0808">Transferase</keyword>
<dbReference type="PANTHER" id="PTHR46173">
    <property type="entry name" value="CCA TRNA NUCLEOTIDYLTRANSFERASE 1, MITOCHONDRIAL"/>
    <property type="match status" value="1"/>
</dbReference>
<dbReference type="AlphaFoldDB" id="A0A1M6CSE7"/>
<evidence type="ECO:0000313" key="12">
    <source>
        <dbReference type="Proteomes" id="UP000184040"/>
    </source>
</evidence>
<name>A0A1M6CSE7_9RHOB</name>
<dbReference type="GO" id="GO:0000166">
    <property type="term" value="F:nucleotide binding"/>
    <property type="evidence" value="ECO:0007669"/>
    <property type="project" value="UniProtKB-KW"/>
</dbReference>
<dbReference type="RefSeq" id="WP_073126795.1">
    <property type="nucleotide sequence ID" value="NZ_FQZA01000002.1"/>
</dbReference>
<evidence type="ECO:0000259" key="9">
    <source>
        <dbReference type="Pfam" id="PF01743"/>
    </source>
</evidence>
<dbReference type="Proteomes" id="UP000184040">
    <property type="component" value="Unassembled WGS sequence"/>
</dbReference>
<evidence type="ECO:0000313" key="11">
    <source>
        <dbReference type="EMBL" id="SHI63781.1"/>
    </source>
</evidence>
<evidence type="ECO:0000256" key="3">
    <source>
        <dbReference type="ARBA" id="ARBA00022694"/>
    </source>
</evidence>
<comment type="cofactor">
    <cofactor evidence="1">
        <name>Mg(2+)</name>
        <dbReference type="ChEBI" id="CHEBI:18420"/>
    </cofactor>
</comment>
<keyword evidence="12" id="KW-1185">Reference proteome</keyword>
<reference evidence="11 12" key="1">
    <citation type="submission" date="2016-11" db="EMBL/GenBank/DDBJ databases">
        <authorList>
            <person name="Jaros S."/>
            <person name="Januszkiewicz K."/>
            <person name="Wedrychowicz H."/>
        </authorList>
    </citation>
    <scope>NUCLEOTIDE SEQUENCE [LARGE SCALE GENOMIC DNA]</scope>
    <source>
        <strain evidence="11 12">DSM 26892</strain>
    </source>
</reference>
<dbReference type="SUPFAM" id="SSF81891">
    <property type="entry name" value="Poly A polymerase C-terminal region-like"/>
    <property type="match status" value="1"/>
</dbReference>
<dbReference type="GO" id="GO:0046872">
    <property type="term" value="F:metal ion binding"/>
    <property type="evidence" value="ECO:0007669"/>
    <property type="project" value="UniProtKB-KW"/>
</dbReference>
<feature type="domain" description="tRNA nucleotidyltransferase/poly(A) polymerase RNA and SrmB- binding" evidence="10">
    <location>
        <begin position="184"/>
        <end position="241"/>
    </location>
</feature>
<dbReference type="PANTHER" id="PTHR46173:SF1">
    <property type="entry name" value="CCA TRNA NUCLEOTIDYLTRANSFERASE 1, MITOCHONDRIAL"/>
    <property type="match status" value="1"/>
</dbReference>
<dbReference type="Pfam" id="PF12627">
    <property type="entry name" value="PolyA_pol_RNAbd"/>
    <property type="match status" value="1"/>
</dbReference>
<evidence type="ECO:0000256" key="7">
    <source>
        <dbReference type="ARBA" id="ARBA00022842"/>
    </source>
</evidence>
<evidence type="ECO:0000256" key="5">
    <source>
        <dbReference type="ARBA" id="ARBA00022723"/>
    </source>
</evidence>
<gene>
    <name evidence="11" type="ORF">SAMN04488012_102139</name>
</gene>
<keyword evidence="3" id="KW-0819">tRNA processing</keyword>
<dbReference type="CDD" id="cd05398">
    <property type="entry name" value="NT_ClassII-CCAase"/>
    <property type="match status" value="1"/>
</dbReference>
<feature type="domain" description="Poly A polymerase head" evidence="9">
    <location>
        <begin position="31"/>
        <end position="150"/>
    </location>
</feature>
<organism evidence="11 12">
    <name type="scientific">Palleronia salina</name>
    <dbReference type="NCBI Taxonomy" id="313368"/>
    <lineage>
        <taxon>Bacteria</taxon>
        <taxon>Pseudomonadati</taxon>
        <taxon>Pseudomonadota</taxon>
        <taxon>Alphaproteobacteria</taxon>
        <taxon>Rhodobacterales</taxon>
        <taxon>Roseobacteraceae</taxon>
        <taxon>Palleronia</taxon>
    </lineage>
</organism>
<dbReference type="InterPro" id="IPR002646">
    <property type="entry name" value="PolA_pol_head_dom"/>
</dbReference>
<dbReference type="Pfam" id="PF01743">
    <property type="entry name" value="PolyA_pol"/>
    <property type="match status" value="1"/>
</dbReference>
<keyword evidence="4" id="KW-0548">Nucleotidyltransferase</keyword>
<evidence type="ECO:0000259" key="10">
    <source>
        <dbReference type="Pfam" id="PF12627"/>
    </source>
</evidence>
<keyword evidence="7" id="KW-0460">Magnesium</keyword>
<dbReference type="GO" id="GO:0000049">
    <property type="term" value="F:tRNA binding"/>
    <property type="evidence" value="ECO:0007669"/>
    <property type="project" value="TreeGrafter"/>
</dbReference>
<sequence>MKITGAPWLAADGTQRVLATLTGAGHQALAVGGCVRNQLIGAPVDDVDIATDAVPERVIALAEAAGLKPVPTGIDHGTVTVVVEGEGYEVTTFRKDVDTDGRHATVAFSDRIEEDAARRDFTMNALYADAAGTVLDPLGGLPDLQARRVRFIGDAEQRIREDYLRILRYFRFHAWYGDPEHGVDAEALAACAALAEGLEQLSAERVGAETLKLLSAPDPAPAVASMAQSGILARILPGADPGLLAVLVHLEGTLDAAPDPLRRLAILGGDEAPERLRLSRKQAARLALLRDGVGAEAGTAELAWRHGADTARDIELLRAASFSAPLPADLGDRIARGATARFPVRGADLAGDYEGPEIGRKLAELERRWIASGMTASREDLLG</sequence>
<keyword evidence="6" id="KW-0547">Nucleotide-binding</keyword>
<dbReference type="SUPFAM" id="SSF81301">
    <property type="entry name" value="Nucleotidyltransferase"/>
    <property type="match status" value="1"/>
</dbReference>
<evidence type="ECO:0000256" key="4">
    <source>
        <dbReference type="ARBA" id="ARBA00022695"/>
    </source>
</evidence>
<dbReference type="GO" id="GO:0008033">
    <property type="term" value="P:tRNA processing"/>
    <property type="evidence" value="ECO:0007669"/>
    <property type="project" value="UniProtKB-KW"/>
</dbReference>
<dbReference type="InterPro" id="IPR032828">
    <property type="entry name" value="PolyA_RNA-bd"/>
</dbReference>
<keyword evidence="8" id="KW-0694">RNA-binding</keyword>
<dbReference type="EMBL" id="FQZA01000002">
    <property type="protein sequence ID" value="SHI63781.1"/>
    <property type="molecule type" value="Genomic_DNA"/>
</dbReference>
<proteinExistence type="inferred from homology"/>
<comment type="similarity">
    <text evidence="8">Belongs to the tRNA nucleotidyltransferase/poly(A) polymerase family.</text>
</comment>
<dbReference type="InterPro" id="IPR043519">
    <property type="entry name" value="NT_sf"/>
</dbReference>